<evidence type="ECO:0000256" key="2">
    <source>
        <dbReference type="ARBA" id="ARBA00022478"/>
    </source>
</evidence>
<keyword evidence="7" id="KW-1185">Reference proteome</keyword>
<keyword evidence="4" id="KW-0539">Nucleus</keyword>
<dbReference type="OrthoDB" id="5836119at2759"/>
<feature type="region of interest" description="Disordered" evidence="5">
    <location>
        <begin position="164"/>
        <end position="187"/>
    </location>
</feature>
<comment type="caution">
    <text evidence="6">The sequence shown here is derived from an EMBL/GenBank/DDBJ whole genome shotgun (WGS) entry which is preliminary data.</text>
</comment>
<accession>A0A9Q1K9L2</accession>
<feature type="compositionally biased region" description="Low complexity" evidence="5">
    <location>
        <begin position="65"/>
        <end position="74"/>
    </location>
</feature>
<dbReference type="AlphaFoldDB" id="A0A9Q1K9L2"/>
<evidence type="ECO:0000256" key="3">
    <source>
        <dbReference type="ARBA" id="ARBA00023163"/>
    </source>
</evidence>
<dbReference type="Proteomes" id="UP001153076">
    <property type="component" value="Unassembled WGS sequence"/>
</dbReference>
<evidence type="ECO:0000313" key="7">
    <source>
        <dbReference type="Proteomes" id="UP001153076"/>
    </source>
</evidence>
<organism evidence="6 7">
    <name type="scientific">Carnegiea gigantea</name>
    <dbReference type="NCBI Taxonomy" id="171969"/>
    <lineage>
        <taxon>Eukaryota</taxon>
        <taxon>Viridiplantae</taxon>
        <taxon>Streptophyta</taxon>
        <taxon>Embryophyta</taxon>
        <taxon>Tracheophyta</taxon>
        <taxon>Spermatophyta</taxon>
        <taxon>Magnoliopsida</taxon>
        <taxon>eudicotyledons</taxon>
        <taxon>Gunneridae</taxon>
        <taxon>Pentapetalae</taxon>
        <taxon>Caryophyllales</taxon>
        <taxon>Cactineae</taxon>
        <taxon>Cactaceae</taxon>
        <taxon>Cactoideae</taxon>
        <taxon>Echinocereeae</taxon>
        <taxon>Carnegiea</taxon>
    </lineage>
</organism>
<dbReference type="GO" id="GO:0005666">
    <property type="term" value="C:RNA polymerase III complex"/>
    <property type="evidence" value="ECO:0007669"/>
    <property type="project" value="InterPro"/>
</dbReference>
<evidence type="ECO:0000313" key="6">
    <source>
        <dbReference type="EMBL" id="KAJ8438861.1"/>
    </source>
</evidence>
<dbReference type="PANTHER" id="PTHR13408:SF0">
    <property type="entry name" value="DNA-DIRECTED RNA POLYMERASE III SUBUNIT RPC4"/>
    <property type="match status" value="1"/>
</dbReference>
<keyword evidence="2" id="KW-0240">DNA-directed RNA polymerase</keyword>
<dbReference type="GO" id="GO:0003677">
    <property type="term" value="F:DNA binding"/>
    <property type="evidence" value="ECO:0007669"/>
    <property type="project" value="InterPro"/>
</dbReference>
<gene>
    <name evidence="6" type="ORF">Cgig2_007706</name>
</gene>
<sequence>MKFSAVDIAKREASTASVQPTFTYVPQQPASIRAFNVPRDGSHSESSGLDLKHMDDGSKLALLPSSSTAQSSYDSDSEAEYREPWDYAGTNYPTTLPWRRPYSGDPDMLDEAEFGEAAKESEYGEEIINAASELGFLDSNEATGNPRLLFFKLPPSLPLVKRSASAKGKEKVGTSAAPDQRSSMAPVMEGRGPSLMASSSQRNVSLEELSRGQMGKLLVYKSGTIKLKLGDTLYDVSPGSESLDCPFIQEVVAVNLKEKQCCSVGELHKSAIVTPDIDNILDRFDDL</sequence>
<keyword evidence="3" id="KW-0804">Transcription</keyword>
<dbReference type="Pfam" id="PF05132">
    <property type="entry name" value="RNA_pol_Rpc4"/>
    <property type="match status" value="1"/>
</dbReference>
<dbReference type="PANTHER" id="PTHR13408">
    <property type="entry name" value="DNA-DIRECTED RNA POLYMERASE III"/>
    <property type="match status" value="1"/>
</dbReference>
<proteinExistence type="predicted"/>
<dbReference type="InterPro" id="IPR007811">
    <property type="entry name" value="RPC4"/>
</dbReference>
<evidence type="ECO:0000256" key="1">
    <source>
        <dbReference type="ARBA" id="ARBA00004123"/>
    </source>
</evidence>
<reference evidence="6" key="1">
    <citation type="submission" date="2022-04" db="EMBL/GenBank/DDBJ databases">
        <title>Carnegiea gigantea Genome sequencing and assembly v2.</title>
        <authorList>
            <person name="Copetti D."/>
            <person name="Sanderson M.J."/>
            <person name="Burquez A."/>
            <person name="Wojciechowski M.F."/>
        </authorList>
    </citation>
    <scope>NUCLEOTIDE SEQUENCE</scope>
    <source>
        <strain evidence="6">SGP5-SGP5p</strain>
        <tissue evidence="6">Aerial part</tissue>
    </source>
</reference>
<evidence type="ECO:0000256" key="4">
    <source>
        <dbReference type="ARBA" id="ARBA00023242"/>
    </source>
</evidence>
<dbReference type="EMBL" id="JAKOGI010000238">
    <property type="protein sequence ID" value="KAJ8438861.1"/>
    <property type="molecule type" value="Genomic_DNA"/>
</dbReference>
<feature type="region of interest" description="Disordered" evidence="5">
    <location>
        <begin position="63"/>
        <end position="86"/>
    </location>
</feature>
<name>A0A9Q1K9L2_9CARY</name>
<dbReference type="GO" id="GO:0042797">
    <property type="term" value="P:tRNA transcription by RNA polymerase III"/>
    <property type="evidence" value="ECO:0007669"/>
    <property type="project" value="TreeGrafter"/>
</dbReference>
<protein>
    <submittedName>
        <fullName evidence="6">Uncharacterized protein</fullName>
    </submittedName>
</protein>
<comment type="subcellular location">
    <subcellularLocation>
        <location evidence="1">Nucleus</location>
    </subcellularLocation>
</comment>
<evidence type="ECO:0000256" key="5">
    <source>
        <dbReference type="SAM" id="MobiDB-lite"/>
    </source>
</evidence>